<name>A0ACC6QQ77_9ACTN</name>
<dbReference type="EMBL" id="JBBKAI010000002">
    <property type="protein sequence ID" value="MEJ8660435.1"/>
    <property type="molecule type" value="Genomic_DNA"/>
</dbReference>
<evidence type="ECO:0000313" key="2">
    <source>
        <dbReference type="Proteomes" id="UP001375539"/>
    </source>
</evidence>
<organism evidence="1 2">
    <name type="scientific">Streptomyces pratisoli</name>
    <dbReference type="NCBI Taxonomy" id="3139917"/>
    <lineage>
        <taxon>Bacteria</taxon>
        <taxon>Bacillati</taxon>
        <taxon>Actinomycetota</taxon>
        <taxon>Actinomycetes</taxon>
        <taxon>Kitasatosporales</taxon>
        <taxon>Streptomycetaceae</taxon>
        <taxon>Streptomyces</taxon>
    </lineage>
</organism>
<gene>
    <name evidence="1" type="ORF">WKI58_28620</name>
</gene>
<reference evidence="1" key="1">
    <citation type="submission" date="2024-03" db="EMBL/GenBank/DDBJ databases">
        <title>Novel Streptomyces species of biotechnological and ecological value are a feature of Machair soil.</title>
        <authorList>
            <person name="Prole J.R."/>
            <person name="Goodfellow M."/>
            <person name="Allenby N."/>
            <person name="Ward A.C."/>
        </authorList>
    </citation>
    <scope>NUCLEOTIDE SEQUENCE</scope>
    <source>
        <strain evidence="1">MS1.AVA.4</strain>
    </source>
</reference>
<dbReference type="Proteomes" id="UP001375539">
    <property type="component" value="Unassembled WGS sequence"/>
</dbReference>
<keyword evidence="2" id="KW-1185">Reference proteome</keyword>
<accession>A0ACC6QQ77</accession>
<sequence>MTRHRTALILVLLLCAGALVAAAFSPTEQRALPAVDAAARPLRTTEPHGDLNDLRPFGQMVGNAQVVGMGEATHSSHEFFTMKHRVLRYLVENKGFRAFALETSWSSGLRIDEYLQTGEGDPKQIMREEFQDAYAWWNTREYLALIEWMRAYNVRHPHDRLRFVGDDFAFAGPELYDKVLTYVAQADLALLPRFTELYRGLRPTTTTGTYMKQYLTRPLAERRGMATRTERALDLLKRHPASSQARKGAYAWAVQHATAIAQTARGYAFDFEDQEQAKASMRFRDQLMAENIAWWHAHTGQKILLSAHNAHVSYRTSDPRYPKMQGAFLRDQFGKDYVSVGSTFGRGSFNATGPGKKTRVHTLGPADRGSTEHLLDQVSPRDFAMDLRTVPKAARAWLATDRPTRSIGTSYPEPVHRIAQARSHDILIHLHRVSPARLLAVP</sequence>
<evidence type="ECO:0000313" key="1">
    <source>
        <dbReference type="EMBL" id="MEJ8660435.1"/>
    </source>
</evidence>
<protein>
    <submittedName>
        <fullName evidence="1">Erythromycin esterase family protein</fullName>
    </submittedName>
</protein>
<proteinExistence type="predicted"/>
<comment type="caution">
    <text evidence="1">The sequence shown here is derived from an EMBL/GenBank/DDBJ whole genome shotgun (WGS) entry which is preliminary data.</text>
</comment>